<dbReference type="Pfam" id="PF00560">
    <property type="entry name" value="LRR_1"/>
    <property type="match status" value="1"/>
</dbReference>
<accession>A0AAN9AIK4</accession>
<keyword evidence="3" id="KW-0677">Repeat</keyword>
<dbReference type="Proteomes" id="UP001374579">
    <property type="component" value="Unassembled WGS sequence"/>
</dbReference>
<gene>
    <name evidence="4" type="ORF">V1264_021624</name>
</gene>
<comment type="caution">
    <text evidence="4">The sequence shown here is derived from an EMBL/GenBank/DDBJ whole genome shotgun (WGS) entry which is preliminary data.</text>
</comment>
<dbReference type="PANTHER" id="PTHR14224">
    <property type="entry name" value="SIMILAR TO PREFERENTIALLY EXPRESSED ANTIGEN IN MELANOMA-LIKE 3"/>
    <property type="match status" value="1"/>
</dbReference>
<dbReference type="Gene3D" id="3.80.10.10">
    <property type="entry name" value="Ribonuclease Inhibitor"/>
    <property type="match status" value="1"/>
</dbReference>
<reference evidence="4 5" key="1">
    <citation type="submission" date="2024-02" db="EMBL/GenBank/DDBJ databases">
        <title>Chromosome-scale genome assembly of the rough periwinkle Littorina saxatilis.</title>
        <authorList>
            <person name="De Jode A."/>
            <person name="Faria R."/>
            <person name="Formenti G."/>
            <person name="Sims Y."/>
            <person name="Smith T.P."/>
            <person name="Tracey A."/>
            <person name="Wood J.M.D."/>
            <person name="Zagrodzka Z.B."/>
            <person name="Johannesson K."/>
            <person name="Butlin R.K."/>
            <person name="Leder E.H."/>
        </authorList>
    </citation>
    <scope>NUCLEOTIDE SEQUENCE [LARGE SCALE GENOMIC DNA]</scope>
    <source>
        <strain evidence="4">Snail1</strain>
        <tissue evidence="4">Muscle</tissue>
    </source>
</reference>
<organism evidence="4 5">
    <name type="scientific">Littorina saxatilis</name>
    <dbReference type="NCBI Taxonomy" id="31220"/>
    <lineage>
        <taxon>Eukaryota</taxon>
        <taxon>Metazoa</taxon>
        <taxon>Spiralia</taxon>
        <taxon>Lophotrochozoa</taxon>
        <taxon>Mollusca</taxon>
        <taxon>Gastropoda</taxon>
        <taxon>Caenogastropoda</taxon>
        <taxon>Littorinimorpha</taxon>
        <taxon>Littorinoidea</taxon>
        <taxon>Littorinidae</taxon>
        <taxon>Littorina</taxon>
    </lineage>
</organism>
<evidence type="ECO:0000313" key="4">
    <source>
        <dbReference type="EMBL" id="KAK7087593.1"/>
    </source>
</evidence>
<dbReference type="SUPFAM" id="SSF52047">
    <property type="entry name" value="RNI-like"/>
    <property type="match status" value="1"/>
</dbReference>
<evidence type="ECO:0000256" key="1">
    <source>
        <dbReference type="ARBA" id="ARBA00009552"/>
    </source>
</evidence>
<keyword evidence="5" id="KW-1185">Reference proteome</keyword>
<protein>
    <recommendedName>
        <fullName evidence="2">Leucine-rich repeat-containing protein 14</fullName>
    </recommendedName>
</protein>
<evidence type="ECO:0000256" key="2">
    <source>
        <dbReference type="ARBA" id="ARBA00014228"/>
    </source>
</evidence>
<sequence length="546" mass="61767">MSLTDVMDEVDYGRHNFNENEALTHHPLWMTESHFRYNLERSEGGQLGIQKDAEGEPICSPRLLKELVMQRVVVRPSRMKKLDGFDIPSDLYPSLLTEAIMQRSLQTVSYLVSNWPNTDLDVYSVLPPEDFGTCQQLTTPFESPQPGGLTLLDSFMVGLLNHKSHSKLKNINFSGFKHDRKLSRELARLPILWMKPSQRQGKYLHRLVSQTMGVSEEKMERYVNRINEIYANFDHYVKHGREIGPITIMFNCKLTLDDVPIGLALQSESPFRYICHRVWTEPISDVDVPLTTITEILDPMNITHLQVEDPDLCSDTSRWNTLLETIHRLPSLRALSLPNTVHVNLHANAAHELAQTVKSLPGLRRLNLGSCNLKDSLGQLLQNLNGEVNYLSLSDCRLSKGDVEALLEWPKLSQLQELNLSRNNLQNMVPEVVGLIGKMADSVVCFSSSFSSFTPVAIQQVVSKCRECKHLKILGIQSFVPPAVDELKGILDDCANIPTLQRCILLPEAYAFPGSQISQRTTNREEFGQLCTDTLRQLGRADVEVE</sequence>
<dbReference type="AlphaFoldDB" id="A0AAN9AIK4"/>
<dbReference type="EMBL" id="JBAMIC010004070">
    <property type="protein sequence ID" value="KAK7087593.1"/>
    <property type="molecule type" value="Genomic_DNA"/>
</dbReference>
<dbReference type="GO" id="GO:0005737">
    <property type="term" value="C:cytoplasm"/>
    <property type="evidence" value="ECO:0007669"/>
    <property type="project" value="TreeGrafter"/>
</dbReference>
<dbReference type="InterPro" id="IPR050694">
    <property type="entry name" value="LRRC14/PRAME"/>
</dbReference>
<dbReference type="PANTHER" id="PTHR14224:SF37">
    <property type="entry name" value="LEUCINE-RICH REPEAT-CONTAINING PROTEIN 14"/>
    <property type="match status" value="1"/>
</dbReference>
<proteinExistence type="inferred from homology"/>
<dbReference type="InterPro" id="IPR032675">
    <property type="entry name" value="LRR_dom_sf"/>
</dbReference>
<evidence type="ECO:0000256" key="3">
    <source>
        <dbReference type="ARBA" id="ARBA00022737"/>
    </source>
</evidence>
<name>A0AAN9AIK4_9CAEN</name>
<comment type="similarity">
    <text evidence="1">Belongs to the PRAME family. LRRC14 subfamily.</text>
</comment>
<evidence type="ECO:0000313" key="5">
    <source>
        <dbReference type="Proteomes" id="UP001374579"/>
    </source>
</evidence>
<dbReference type="InterPro" id="IPR001611">
    <property type="entry name" value="Leu-rich_rpt"/>
</dbReference>